<name>A0A369TDS4_9PROT</name>
<dbReference type="PANTHER" id="PTHR44858">
    <property type="entry name" value="TETRATRICOPEPTIDE REPEAT PROTEIN 6"/>
    <property type="match status" value="1"/>
</dbReference>
<evidence type="ECO:0000256" key="4">
    <source>
        <dbReference type="SAM" id="SignalP"/>
    </source>
</evidence>
<keyword evidence="4" id="KW-0732">Signal</keyword>
<evidence type="ECO:0000313" key="6">
    <source>
        <dbReference type="Proteomes" id="UP000253941"/>
    </source>
</evidence>
<dbReference type="PROSITE" id="PS50005">
    <property type="entry name" value="TPR"/>
    <property type="match status" value="2"/>
</dbReference>
<dbReference type="Proteomes" id="UP000253941">
    <property type="component" value="Unassembled WGS sequence"/>
</dbReference>
<keyword evidence="2 3" id="KW-0802">TPR repeat</keyword>
<sequence length="185" mass="20589">MTPTARAFVAAALLTLSASGAAADQNDPRLDTLFRQLGKVDTLFEAQRAEQRIWRIWHKHDDDKVTAAMATGQAALSEQNRKAALSSFDRAVKLAPNFAEAWNARATVNYLLGNYERSLADIRRVLALEPRHFGALSGRGLCLIALEKPRQALDAFEQSLKVHPFQPGTRQRAEQLRKLLDENAI</sequence>
<feature type="signal peptide" evidence="4">
    <location>
        <begin position="1"/>
        <end position="22"/>
    </location>
</feature>
<dbReference type="InterPro" id="IPR019734">
    <property type="entry name" value="TPR_rpt"/>
</dbReference>
<dbReference type="Gene3D" id="1.25.40.10">
    <property type="entry name" value="Tetratricopeptide repeat domain"/>
    <property type="match status" value="1"/>
</dbReference>
<feature type="repeat" description="TPR" evidence="3">
    <location>
        <begin position="65"/>
        <end position="98"/>
    </location>
</feature>
<organism evidence="5 6">
    <name type="scientific">Ferruginivarius sediminum</name>
    <dbReference type="NCBI Taxonomy" id="2661937"/>
    <lineage>
        <taxon>Bacteria</taxon>
        <taxon>Pseudomonadati</taxon>
        <taxon>Pseudomonadota</taxon>
        <taxon>Alphaproteobacteria</taxon>
        <taxon>Rhodospirillales</taxon>
        <taxon>Rhodospirillaceae</taxon>
        <taxon>Ferruginivarius</taxon>
    </lineage>
</organism>
<dbReference type="EMBL" id="QPMH01000002">
    <property type="protein sequence ID" value="RDD63428.1"/>
    <property type="molecule type" value="Genomic_DNA"/>
</dbReference>
<proteinExistence type="predicted"/>
<dbReference type="AlphaFoldDB" id="A0A369TDS4"/>
<dbReference type="Pfam" id="PF13432">
    <property type="entry name" value="TPR_16"/>
    <property type="match status" value="1"/>
</dbReference>
<reference evidence="5 6" key="1">
    <citation type="submission" date="2018-07" db="EMBL/GenBank/DDBJ databases">
        <title>Venubactetium sediminum gen. nov., sp. nov., isolated from a marine solar saltern.</title>
        <authorList>
            <person name="Wang S."/>
        </authorList>
    </citation>
    <scope>NUCLEOTIDE SEQUENCE [LARGE SCALE GENOMIC DNA]</scope>
    <source>
        <strain evidence="5 6">WD2A32</strain>
    </source>
</reference>
<dbReference type="InterPro" id="IPR011990">
    <property type="entry name" value="TPR-like_helical_dom_sf"/>
</dbReference>
<dbReference type="RefSeq" id="WP_114580682.1">
    <property type="nucleotide sequence ID" value="NZ_QPMH01000002.1"/>
</dbReference>
<evidence type="ECO:0000313" key="5">
    <source>
        <dbReference type="EMBL" id="RDD63428.1"/>
    </source>
</evidence>
<evidence type="ECO:0000256" key="1">
    <source>
        <dbReference type="ARBA" id="ARBA00022737"/>
    </source>
</evidence>
<dbReference type="PANTHER" id="PTHR44858:SF1">
    <property type="entry name" value="UDP-N-ACETYLGLUCOSAMINE--PEPTIDE N-ACETYLGLUCOSAMINYLTRANSFERASE SPINDLY-RELATED"/>
    <property type="match status" value="1"/>
</dbReference>
<comment type="caution">
    <text evidence="5">The sequence shown here is derived from an EMBL/GenBank/DDBJ whole genome shotgun (WGS) entry which is preliminary data.</text>
</comment>
<dbReference type="SMART" id="SM00028">
    <property type="entry name" value="TPR"/>
    <property type="match status" value="3"/>
</dbReference>
<feature type="chain" id="PRO_5017052212" evidence="4">
    <location>
        <begin position="23"/>
        <end position="185"/>
    </location>
</feature>
<feature type="repeat" description="TPR" evidence="3">
    <location>
        <begin position="99"/>
        <end position="132"/>
    </location>
</feature>
<evidence type="ECO:0000256" key="2">
    <source>
        <dbReference type="ARBA" id="ARBA00022803"/>
    </source>
</evidence>
<keyword evidence="1" id="KW-0677">Repeat</keyword>
<dbReference type="SUPFAM" id="SSF48452">
    <property type="entry name" value="TPR-like"/>
    <property type="match status" value="1"/>
</dbReference>
<keyword evidence="6" id="KW-1185">Reference proteome</keyword>
<evidence type="ECO:0000256" key="3">
    <source>
        <dbReference type="PROSITE-ProRule" id="PRU00339"/>
    </source>
</evidence>
<protein>
    <submittedName>
        <fullName evidence="5">Tetratricopeptide repeat protein</fullName>
    </submittedName>
</protein>
<gene>
    <name evidence="5" type="ORF">DRB17_03020</name>
</gene>
<dbReference type="InterPro" id="IPR050498">
    <property type="entry name" value="Ycf3"/>
</dbReference>
<accession>A0A369TDS4</accession>